<keyword evidence="4" id="KW-1185">Reference proteome</keyword>
<keyword evidence="1" id="KW-0472">Membrane</keyword>
<dbReference type="RefSeq" id="WP_379597282.1">
    <property type="nucleotide sequence ID" value="NZ_JBHUDE010000044.1"/>
</dbReference>
<feature type="transmembrane region" description="Helical" evidence="1">
    <location>
        <begin position="69"/>
        <end position="86"/>
    </location>
</feature>
<dbReference type="Proteomes" id="UP001597221">
    <property type="component" value="Unassembled WGS sequence"/>
</dbReference>
<keyword evidence="1" id="KW-0812">Transmembrane</keyword>
<evidence type="ECO:0000313" key="4">
    <source>
        <dbReference type="Proteomes" id="UP001597221"/>
    </source>
</evidence>
<protein>
    <submittedName>
        <fullName evidence="3">DUF2157 domain-containing protein</fullName>
    </submittedName>
</protein>
<evidence type="ECO:0000313" key="3">
    <source>
        <dbReference type="EMBL" id="MFD1607942.1"/>
    </source>
</evidence>
<keyword evidence="1" id="KW-1133">Transmembrane helix</keyword>
<evidence type="ECO:0000259" key="2">
    <source>
        <dbReference type="Pfam" id="PF09925"/>
    </source>
</evidence>
<dbReference type="EMBL" id="JBHUDE010000044">
    <property type="protein sequence ID" value="MFD1607942.1"/>
    <property type="molecule type" value="Genomic_DNA"/>
</dbReference>
<accession>A0ABW4HS43</accession>
<dbReference type="Pfam" id="PF09925">
    <property type="entry name" value="DUF2157"/>
    <property type="match status" value="1"/>
</dbReference>
<feature type="transmembrane region" description="Helical" evidence="1">
    <location>
        <begin position="239"/>
        <end position="255"/>
    </location>
</feature>
<feature type="transmembrane region" description="Helical" evidence="1">
    <location>
        <begin position="145"/>
        <end position="162"/>
    </location>
</feature>
<feature type="transmembrane region" description="Helical" evidence="1">
    <location>
        <begin position="120"/>
        <end position="140"/>
    </location>
</feature>
<feature type="transmembrane region" description="Helical" evidence="1">
    <location>
        <begin position="38"/>
        <end position="57"/>
    </location>
</feature>
<feature type="transmembrane region" description="Helical" evidence="1">
    <location>
        <begin position="304"/>
        <end position="332"/>
    </location>
</feature>
<feature type="transmembrane region" description="Helical" evidence="1">
    <location>
        <begin position="215"/>
        <end position="232"/>
    </location>
</feature>
<feature type="transmembrane region" description="Helical" evidence="1">
    <location>
        <begin position="192"/>
        <end position="209"/>
    </location>
</feature>
<organism evidence="3 4">
    <name type="scientific">Oceanobacillus luteolus</name>
    <dbReference type="NCBI Taxonomy" id="1274358"/>
    <lineage>
        <taxon>Bacteria</taxon>
        <taxon>Bacillati</taxon>
        <taxon>Bacillota</taxon>
        <taxon>Bacilli</taxon>
        <taxon>Bacillales</taxon>
        <taxon>Bacillaceae</taxon>
        <taxon>Oceanobacillus</taxon>
    </lineage>
</organism>
<reference evidence="4" key="1">
    <citation type="journal article" date="2019" name="Int. J. Syst. Evol. Microbiol.">
        <title>The Global Catalogue of Microorganisms (GCM) 10K type strain sequencing project: providing services to taxonomists for standard genome sequencing and annotation.</title>
        <authorList>
            <consortium name="The Broad Institute Genomics Platform"/>
            <consortium name="The Broad Institute Genome Sequencing Center for Infectious Disease"/>
            <person name="Wu L."/>
            <person name="Ma J."/>
        </authorList>
    </citation>
    <scope>NUCLEOTIDE SEQUENCE [LARGE SCALE GENOMIC DNA]</scope>
    <source>
        <strain evidence="4">CGMCC 1.12376</strain>
    </source>
</reference>
<feature type="transmembrane region" description="Helical" evidence="1">
    <location>
        <begin position="93"/>
        <end position="114"/>
    </location>
</feature>
<proteinExistence type="predicted"/>
<feature type="transmembrane region" description="Helical" evidence="1">
    <location>
        <begin position="275"/>
        <end position="292"/>
    </location>
</feature>
<dbReference type="InterPro" id="IPR018677">
    <property type="entry name" value="DUF2157"/>
</dbReference>
<name>A0ABW4HS43_9BACI</name>
<sequence length="342" mass="39804">MKRQELEREGKEWVKEGIISEEQLNRILARKKETGPNYIIILFAVLLTGLGFLTFIMSEWARQAHLSRVVILLLVTLFFYILGDILHRKNNTLYGISFIVLGYIVFGSGLLLVIDIYQVTLFSAWPFIIWTAVGLVLFYLYQHPLLYFVLVVIGTIGQLYNGLSFSDFNWILFVVMFLGAGYFAFREELGLYYYLLAASFALQSIVLTMTVSEHYYWYLIPILILYLVGDALRKEENAVVISYVALISIFLYGMYQTLLLQDDWYSPQIPSFDTSFFIVWLFVFIFALYVKWRTERKEEMVDFVLFLPIVLLPQAHLFSIIVLFVFSLVGYLSATEYSSHSE</sequence>
<gene>
    <name evidence="3" type="ORF">ACFSBH_09775</name>
</gene>
<evidence type="ECO:0000256" key="1">
    <source>
        <dbReference type="SAM" id="Phobius"/>
    </source>
</evidence>
<feature type="domain" description="DUF2157" evidence="2">
    <location>
        <begin position="12"/>
        <end position="146"/>
    </location>
</feature>
<comment type="caution">
    <text evidence="3">The sequence shown here is derived from an EMBL/GenBank/DDBJ whole genome shotgun (WGS) entry which is preliminary data.</text>
</comment>
<feature type="transmembrane region" description="Helical" evidence="1">
    <location>
        <begin position="168"/>
        <end position="185"/>
    </location>
</feature>